<accession>A0A9X2AXR4</accession>
<dbReference type="RefSeq" id="WP_244355298.1">
    <property type="nucleotide sequence ID" value="NZ_JAJNNZ010000002.1"/>
</dbReference>
<keyword evidence="2" id="KW-1185">Reference proteome</keyword>
<dbReference type="AlphaFoldDB" id="A0A9X2AXR4"/>
<sequence>MRDHRPTSTEQLIQSAGFSKIQQHAQKIAQANLAISSILAPNVAKMCRVANIRGGYLLIEASSAAIKMKLDYDRLYLLSQLRSQGFANLMSIEIKVNPGLYLNEKTKEIKEESKTRQHAVSDVAADYLRMVAQDAPDKIKKRLENIANLAKNK</sequence>
<dbReference type="Proteomes" id="UP001139488">
    <property type="component" value="Unassembled WGS sequence"/>
</dbReference>
<evidence type="ECO:0000313" key="2">
    <source>
        <dbReference type="Proteomes" id="UP001139488"/>
    </source>
</evidence>
<dbReference type="InterPro" id="IPR007922">
    <property type="entry name" value="DciA-like"/>
</dbReference>
<proteinExistence type="predicted"/>
<protein>
    <submittedName>
        <fullName evidence="1">DciA family protein</fullName>
    </submittedName>
</protein>
<dbReference type="EMBL" id="JAJNNZ010000002">
    <property type="protein sequence ID" value="MCJ2375913.1"/>
    <property type="molecule type" value="Genomic_DNA"/>
</dbReference>
<gene>
    <name evidence="1" type="ORF">LNL84_03605</name>
</gene>
<name>A0A9X2AXR4_9VIBR</name>
<reference evidence="1" key="1">
    <citation type="submission" date="2021-11" db="EMBL/GenBank/DDBJ databases">
        <title>Vibrio ZSDE26 sp. nov. and Vibrio ZSDZ34 sp. nov., isolated from coastal seawater in Qingdao.</title>
        <authorList>
            <person name="Zhang P."/>
        </authorList>
    </citation>
    <scope>NUCLEOTIDE SEQUENCE</scope>
    <source>
        <strain evidence="1">ZSDZ34</strain>
    </source>
</reference>
<evidence type="ECO:0000313" key="1">
    <source>
        <dbReference type="EMBL" id="MCJ2375913.1"/>
    </source>
</evidence>
<dbReference type="Pfam" id="PF05258">
    <property type="entry name" value="DciA"/>
    <property type="match status" value="1"/>
</dbReference>
<comment type="caution">
    <text evidence="1">The sequence shown here is derived from an EMBL/GenBank/DDBJ whole genome shotgun (WGS) entry which is preliminary data.</text>
</comment>
<organism evidence="1 2">
    <name type="scientific">Vibrio gelatinilyticus</name>
    <dbReference type="NCBI Taxonomy" id="2893468"/>
    <lineage>
        <taxon>Bacteria</taxon>
        <taxon>Pseudomonadati</taxon>
        <taxon>Pseudomonadota</taxon>
        <taxon>Gammaproteobacteria</taxon>
        <taxon>Vibrionales</taxon>
        <taxon>Vibrionaceae</taxon>
        <taxon>Vibrio</taxon>
    </lineage>
</organism>